<dbReference type="InterPro" id="IPR005754">
    <property type="entry name" value="Sortase"/>
</dbReference>
<dbReference type="InterPro" id="IPR023365">
    <property type="entry name" value="Sortase_dom-sf"/>
</dbReference>
<evidence type="ECO:0000256" key="2">
    <source>
        <dbReference type="SAM" id="Phobius"/>
    </source>
</evidence>
<keyword evidence="2" id="KW-0812">Transmembrane</keyword>
<evidence type="ECO:0000256" key="1">
    <source>
        <dbReference type="ARBA" id="ARBA00022801"/>
    </source>
</evidence>
<dbReference type="EMBL" id="BLAD01000045">
    <property type="protein sequence ID" value="GES00553.1"/>
    <property type="molecule type" value="Genomic_DNA"/>
</dbReference>
<dbReference type="Proteomes" id="UP000334990">
    <property type="component" value="Unassembled WGS sequence"/>
</dbReference>
<dbReference type="Gene3D" id="2.40.260.10">
    <property type="entry name" value="Sortase"/>
    <property type="match status" value="1"/>
</dbReference>
<keyword evidence="1" id="KW-0378">Hydrolase</keyword>
<dbReference type="InterPro" id="IPR042001">
    <property type="entry name" value="Sortase_F"/>
</dbReference>
<dbReference type="Pfam" id="PF04203">
    <property type="entry name" value="Sortase"/>
    <property type="match status" value="1"/>
</dbReference>
<evidence type="ECO:0000313" key="3">
    <source>
        <dbReference type="EMBL" id="GES00553.1"/>
    </source>
</evidence>
<dbReference type="OrthoDB" id="525039at2"/>
<comment type="caution">
    <text evidence="3">The sequence shown here is derived from an EMBL/GenBank/DDBJ whole genome shotgun (WGS) entry which is preliminary data.</text>
</comment>
<dbReference type="CDD" id="cd05829">
    <property type="entry name" value="Sortase_F"/>
    <property type="match status" value="1"/>
</dbReference>
<protein>
    <recommendedName>
        <fullName evidence="5">Class F sortase</fullName>
    </recommendedName>
</protein>
<organism evidence="3 4">
    <name type="scientific">Acrocarpospora corrugata</name>
    <dbReference type="NCBI Taxonomy" id="35763"/>
    <lineage>
        <taxon>Bacteria</taxon>
        <taxon>Bacillati</taxon>
        <taxon>Actinomycetota</taxon>
        <taxon>Actinomycetes</taxon>
        <taxon>Streptosporangiales</taxon>
        <taxon>Streptosporangiaceae</taxon>
        <taxon>Acrocarpospora</taxon>
    </lineage>
</organism>
<keyword evidence="2" id="KW-1133">Transmembrane helix</keyword>
<dbReference type="AlphaFoldDB" id="A0A5M3VZN9"/>
<name>A0A5M3VZN9_9ACTN</name>
<reference evidence="3 4" key="1">
    <citation type="submission" date="2019-10" db="EMBL/GenBank/DDBJ databases">
        <title>Whole genome shotgun sequence of Acrocarpospora corrugata NBRC 13972.</title>
        <authorList>
            <person name="Ichikawa N."/>
            <person name="Kimura A."/>
            <person name="Kitahashi Y."/>
            <person name="Komaki H."/>
            <person name="Oguchi A."/>
        </authorList>
    </citation>
    <scope>NUCLEOTIDE SEQUENCE [LARGE SCALE GENOMIC DNA]</scope>
    <source>
        <strain evidence="3 4">NBRC 13972</strain>
    </source>
</reference>
<keyword evidence="2" id="KW-0472">Membrane</keyword>
<sequence length="265" mass="27573">MNQLEPGQTPLPLPDEQRRQRWNKALPAILIVGSFGGIALIMAGLLAVLSPEEAAIEGPPGPGITPMAQQMPGALPPTVGPGGLDVPLTAAAPSAPPPIPAVVPVAPIVDVGAVLPAKIVIPQVGLNASLRTVGVLRNGEVQVPPLSQPKVAGWYKLGPVPGQPGPAVILGHVTTKQGPAVFHRLREVKRGSKIQIVRTDGAVAEFTVDGVEQVSKNTFPTNRVYGRLDTAGLRLITCGGVYNRRTGHYTDNIIVYATLSATKTA</sequence>
<dbReference type="SUPFAM" id="SSF63817">
    <property type="entry name" value="Sortase"/>
    <property type="match status" value="1"/>
</dbReference>
<feature type="transmembrane region" description="Helical" evidence="2">
    <location>
        <begin position="28"/>
        <end position="49"/>
    </location>
</feature>
<accession>A0A5M3VZN9</accession>
<gene>
    <name evidence="3" type="ORF">Acor_26170</name>
</gene>
<dbReference type="NCBIfam" id="NF033748">
    <property type="entry name" value="class_F_sortase"/>
    <property type="match status" value="1"/>
</dbReference>
<dbReference type="RefSeq" id="WP_155336885.1">
    <property type="nucleotide sequence ID" value="NZ_BAAABN010000014.1"/>
</dbReference>
<keyword evidence="4" id="KW-1185">Reference proteome</keyword>
<evidence type="ECO:0008006" key="5">
    <source>
        <dbReference type="Google" id="ProtNLM"/>
    </source>
</evidence>
<dbReference type="GO" id="GO:0016787">
    <property type="term" value="F:hydrolase activity"/>
    <property type="evidence" value="ECO:0007669"/>
    <property type="project" value="UniProtKB-KW"/>
</dbReference>
<proteinExistence type="predicted"/>
<evidence type="ECO:0000313" key="4">
    <source>
        <dbReference type="Proteomes" id="UP000334990"/>
    </source>
</evidence>